<feature type="domain" description="Reverse transcriptase" evidence="1">
    <location>
        <begin position="106"/>
        <end position="209"/>
    </location>
</feature>
<name>A0AAV2RM00_MEGNR</name>
<proteinExistence type="predicted"/>
<reference evidence="2 3" key="1">
    <citation type="submission" date="2024-05" db="EMBL/GenBank/DDBJ databases">
        <authorList>
            <person name="Wallberg A."/>
        </authorList>
    </citation>
    <scope>NUCLEOTIDE SEQUENCE [LARGE SCALE GENOMIC DNA]</scope>
</reference>
<dbReference type="SUPFAM" id="SSF56672">
    <property type="entry name" value="DNA/RNA polymerases"/>
    <property type="match status" value="1"/>
</dbReference>
<dbReference type="Proteomes" id="UP001497623">
    <property type="component" value="Unassembled WGS sequence"/>
</dbReference>
<evidence type="ECO:0000259" key="1">
    <source>
        <dbReference type="Pfam" id="PF00078"/>
    </source>
</evidence>
<gene>
    <name evidence="2" type="ORF">MNOR_LOCUS26934</name>
</gene>
<accession>A0AAV2RM00</accession>
<dbReference type="PANTHER" id="PTHR19446">
    <property type="entry name" value="REVERSE TRANSCRIPTASES"/>
    <property type="match status" value="1"/>
</dbReference>
<dbReference type="Pfam" id="PF00078">
    <property type="entry name" value="RVT_1"/>
    <property type="match status" value="1"/>
</dbReference>
<comment type="caution">
    <text evidence="2">The sequence shown here is derived from an EMBL/GenBank/DDBJ whole genome shotgun (WGS) entry which is preliminary data.</text>
</comment>
<dbReference type="AlphaFoldDB" id="A0AAV2RM00"/>
<keyword evidence="3" id="KW-1185">Reference proteome</keyword>
<protein>
    <recommendedName>
        <fullName evidence="1">Reverse transcriptase domain-containing protein</fullName>
    </recommendedName>
</protein>
<organism evidence="2 3">
    <name type="scientific">Meganyctiphanes norvegica</name>
    <name type="common">Northern krill</name>
    <name type="synonym">Thysanopoda norvegica</name>
    <dbReference type="NCBI Taxonomy" id="48144"/>
    <lineage>
        <taxon>Eukaryota</taxon>
        <taxon>Metazoa</taxon>
        <taxon>Ecdysozoa</taxon>
        <taxon>Arthropoda</taxon>
        <taxon>Crustacea</taxon>
        <taxon>Multicrustacea</taxon>
        <taxon>Malacostraca</taxon>
        <taxon>Eumalacostraca</taxon>
        <taxon>Eucarida</taxon>
        <taxon>Euphausiacea</taxon>
        <taxon>Euphausiidae</taxon>
        <taxon>Meganyctiphanes</taxon>
    </lineage>
</organism>
<evidence type="ECO:0000313" key="3">
    <source>
        <dbReference type="Proteomes" id="UP001497623"/>
    </source>
</evidence>
<feature type="non-terminal residue" evidence="2">
    <location>
        <position position="220"/>
    </location>
</feature>
<evidence type="ECO:0000313" key="2">
    <source>
        <dbReference type="EMBL" id="CAL4131957.1"/>
    </source>
</evidence>
<dbReference type="EMBL" id="CAXKWB010027592">
    <property type="protein sequence ID" value="CAL4131957.1"/>
    <property type="molecule type" value="Genomic_DNA"/>
</dbReference>
<dbReference type="InterPro" id="IPR000477">
    <property type="entry name" value="RT_dom"/>
</dbReference>
<sequence length="220" mass="25172">NYFTNIAQELVSEIPLSNSSPNSYLRNRKPNSFFLSNVENCEIEDVLNELKDNGCGIFKFSTRVLNNIKTIISSTLATIINLCVTQGYFPVQLKKGCITPVFKKGDKSQISNYRPVCSLSPLSKIIEKVIYNRMVKYIDSNNIFSDSQFGFRKKKISTETALMNFIDYVHEGLTEKQFVGSIFMDLSKAFDVMSHSILKTKLEHYGFRGEFLNFLMSFLE</sequence>
<feature type="non-terminal residue" evidence="2">
    <location>
        <position position="1"/>
    </location>
</feature>
<dbReference type="GO" id="GO:0071897">
    <property type="term" value="P:DNA biosynthetic process"/>
    <property type="evidence" value="ECO:0007669"/>
    <property type="project" value="UniProtKB-ARBA"/>
</dbReference>
<dbReference type="InterPro" id="IPR043502">
    <property type="entry name" value="DNA/RNA_pol_sf"/>
</dbReference>